<keyword evidence="3" id="KW-0396">Initiation factor</keyword>
<accession>A0AAX3DS00</accession>
<feature type="chain" id="PRO_5043455358" evidence="2">
    <location>
        <begin position="21"/>
        <end position="150"/>
    </location>
</feature>
<dbReference type="RefSeq" id="WP_264073416.1">
    <property type="nucleotide sequence ID" value="NZ_CP076676.1"/>
</dbReference>
<name>A0AAX3DS00_RHOPL</name>
<feature type="region of interest" description="Disordered" evidence="1">
    <location>
        <begin position="130"/>
        <end position="150"/>
    </location>
</feature>
<evidence type="ECO:0000313" key="4">
    <source>
        <dbReference type="Proteomes" id="UP001163166"/>
    </source>
</evidence>
<evidence type="ECO:0000256" key="2">
    <source>
        <dbReference type="SAM" id="SignalP"/>
    </source>
</evidence>
<organism evidence="3 4">
    <name type="scientific">Rhodopseudomonas palustris</name>
    <dbReference type="NCBI Taxonomy" id="1076"/>
    <lineage>
        <taxon>Bacteria</taxon>
        <taxon>Pseudomonadati</taxon>
        <taxon>Pseudomonadota</taxon>
        <taxon>Alphaproteobacteria</taxon>
        <taxon>Hyphomicrobiales</taxon>
        <taxon>Nitrobacteraceae</taxon>
        <taxon>Rhodopseudomonas</taxon>
    </lineage>
</organism>
<dbReference type="AlphaFoldDB" id="A0AAX3DS00"/>
<dbReference type="Proteomes" id="UP001163166">
    <property type="component" value="Chromosome"/>
</dbReference>
<evidence type="ECO:0000313" key="3">
    <source>
        <dbReference type="EMBL" id="UYO37638.1"/>
    </source>
</evidence>
<gene>
    <name evidence="3" type="ORF">KQX62_12835</name>
</gene>
<keyword evidence="2" id="KW-0732">Signal</keyword>
<sequence>MRSWGGAALAALLLSGCASVTRGTTENISIASTPSGAKADVSGTEAPFSCVTPCVVEVNRNADITVSLSKEGYEPQIIPLTREVSGSGGAGFAGNLLLGGVVGMGVDAATGAAMDHKPNPVVVTLQPVAPPAPPRVPAVRHHRKPRVPVS</sequence>
<dbReference type="PROSITE" id="PS51257">
    <property type="entry name" value="PROKAR_LIPOPROTEIN"/>
    <property type="match status" value="1"/>
</dbReference>
<proteinExistence type="predicted"/>
<dbReference type="EMBL" id="CP076676">
    <property type="protein sequence ID" value="UYO37638.1"/>
    <property type="molecule type" value="Genomic_DNA"/>
</dbReference>
<dbReference type="GO" id="GO:0003743">
    <property type="term" value="F:translation initiation factor activity"/>
    <property type="evidence" value="ECO:0007669"/>
    <property type="project" value="UniProtKB-KW"/>
</dbReference>
<feature type="signal peptide" evidence="2">
    <location>
        <begin position="1"/>
        <end position="20"/>
    </location>
</feature>
<protein>
    <submittedName>
        <fullName evidence="3">Translation initiation factor 2</fullName>
    </submittedName>
</protein>
<evidence type="ECO:0000256" key="1">
    <source>
        <dbReference type="SAM" id="MobiDB-lite"/>
    </source>
</evidence>
<keyword evidence="3" id="KW-0648">Protein biosynthesis</keyword>
<reference evidence="3" key="1">
    <citation type="journal article" date="2022" name="Biol. Control">
        <title>In silico genomic analysis of Rhodopseudomonas palustris strains revealed potential biocontrol agents and crop yield enhancers.</title>
        <authorList>
            <person name="Surachat K."/>
            <person name="Kantachote D."/>
            <person name="Deachamag P."/>
            <person name="Wonglapsuwan M."/>
        </authorList>
    </citation>
    <scope>NUCLEOTIDE SEQUENCE</scope>
    <source>
        <strain evidence="3">TLS06</strain>
    </source>
</reference>
<feature type="compositionally biased region" description="Basic residues" evidence="1">
    <location>
        <begin position="138"/>
        <end position="150"/>
    </location>
</feature>